<accession>A0A5C8NNQ9</accession>
<gene>
    <name evidence="4" type="ORF">FHP06_00330</name>
</gene>
<dbReference type="Proteomes" id="UP000321571">
    <property type="component" value="Unassembled WGS sequence"/>
</dbReference>
<evidence type="ECO:0000256" key="3">
    <source>
        <dbReference type="SAM" id="SignalP"/>
    </source>
</evidence>
<proteinExistence type="predicted"/>
<evidence type="ECO:0000313" key="5">
    <source>
        <dbReference type="Proteomes" id="UP000321571"/>
    </source>
</evidence>
<reference evidence="4 5" key="1">
    <citation type="submission" date="2019-06" db="EMBL/GenBank/DDBJ databases">
        <title>Aeromicrobium sp. nov., isolated from a maize field.</title>
        <authorList>
            <person name="Lin S.-Y."/>
            <person name="Tsai C.-F."/>
            <person name="Young C.-C."/>
        </authorList>
    </citation>
    <scope>NUCLEOTIDE SEQUENCE [LARGE SCALE GENOMIC DNA]</scope>
    <source>
        <strain evidence="4 5">CC-CFT486</strain>
    </source>
</reference>
<name>A0A5C8NNQ9_9ACTN</name>
<protein>
    <submittedName>
        <fullName evidence="4">LPXTG cell wall anchor domain-containing protein</fullName>
    </submittedName>
</protein>
<organism evidence="4 5">
    <name type="scientific">Aeromicrobium terrae</name>
    <dbReference type="NCBI Taxonomy" id="2498846"/>
    <lineage>
        <taxon>Bacteria</taxon>
        <taxon>Bacillati</taxon>
        <taxon>Actinomycetota</taxon>
        <taxon>Actinomycetes</taxon>
        <taxon>Propionibacteriales</taxon>
        <taxon>Nocardioidaceae</taxon>
        <taxon>Aeromicrobium</taxon>
    </lineage>
</organism>
<dbReference type="RefSeq" id="WP_147682698.1">
    <property type="nucleotide sequence ID" value="NZ_VDUX01000001.1"/>
</dbReference>
<dbReference type="EMBL" id="VDUX01000001">
    <property type="protein sequence ID" value="TXL62730.1"/>
    <property type="molecule type" value="Genomic_DNA"/>
</dbReference>
<feature type="transmembrane region" description="Helical" evidence="2">
    <location>
        <begin position="326"/>
        <end position="345"/>
    </location>
</feature>
<comment type="caution">
    <text evidence="4">The sequence shown here is derived from an EMBL/GenBank/DDBJ whole genome shotgun (WGS) entry which is preliminary data.</text>
</comment>
<dbReference type="AlphaFoldDB" id="A0A5C8NNQ9"/>
<keyword evidence="5" id="KW-1185">Reference proteome</keyword>
<keyword evidence="2" id="KW-0812">Transmembrane</keyword>
<evidence type="ECO:0000313" key="4">
    <source>
        <dbReference type="EMBL" id="TXL62730.1"/>
    </source>
</evidence>
<keyword evidence="2" id="KW-0472">Membrane</keyword>
<evidence type="ECO:0000256" key="1">
    <source>
        <dbReference type="SAM" id="MobiDB-lite"/>
    </source>
</evidence>
<feature type="region of interest" description="Disordered" evidence="1">
    <location>
        <begin position="284"/>
        <end position="321"/>
    </location>
</feature>
<keyword evidence="2" id="KW-1133">Transmembrane helix</keyword>
<evidence type="ECO:0000256" key="2">
    <source>
        <dbReference type="SAM" id="Phobius"/>
    </source>
</evidence>
<dbReference type="NCBIfam" id="TIGR01167">
    <property type="entry name" value="LPXTG_anchor"/>
    <property type="match status" value="1"/>
</dbReference>
<keyword evidence="3" id="KW-0732">Signal</keyword>
<feature type="chain" id="PRO_5022935634" evidence="3">
    <location>
        <begin position="33"/>
        <end position="350"/>
    </location>
</feature>
<feature type="signal peptide" evidence="3">
    <location>
        <begin position="1"/>
        <end position="32"/>
    </location>
</feature>
<sequence>MRIESRGVLAAVLTVFTLVGAGLLAVASPAGAATANISAECTPDGNKLTVELSGYNSGNPSTVVLYINDSVFIAAGFFEGFSGSYSADPTIDVTWKVQVTSSDDPDGTTGATFTKTISVDACVSSVTPQDPTVTQAQCSGPGEHSDPVVTFATGPDHVTYDYDDATHLVTATAVATSDMTYRFDTVPAGWTKVDDTHATFEVTLTDPGTCIVEVTPTPPTVVPAQTCGDDVLNVPADTAGITYTRADDGSSVTATAGTGYELPGGARSQTWTNRVDYEYDTVANGGAEACPDPPGDPDDPGVSDSSGPAADISDSSGVLPDTGSSMTPVVLGIALALLVGGCLVVRRRLT</sequence>